<dbReference type="Proteomes" id="UP000230750">
    <property type="component" value="Unassembled WGS sequence"/>
</dbReference>
<protein>
    <recommendedName>
        <fullName evidence="1">Reverse transcriptase domain-containing protein</fullName>
    </recommendedName>
</protein>
<gene>
    <name evidence="2" type="ORF">BSL78_06156</name>
</gene>
<dbReference type="InterPro" id="IPR050951">
    <property type="entry name" value="Retrovirus_Pol_polyprotein"/>
</dbReference>
<dbReference type="EMBL" id="MRZV01000159">
    <property type="protein sequence ID" value="PIK56955.1"/>
    <property type="molecule type" value="Genomic_DNA"/>
</dbReference>
<reference evidence="2 3" key="1">
    <citation type="journal article" date="2017" name="PLoS Biol.">
        <title>The sea cucumber genome provides insights into morphological evolution and visceral regeneration.</title>
        <authorList>
            <person name="Zhang X."/>
            <person name="Sun L."/>
            <person name="Yuan J."/>
            <person name="Sun Y."/>
            <person name="Gao Y."/>
            <person name="Zhang L."/>
            <person name="Li S."/>
            <person name="Dai H."/>
            <person name="Hamel J.F."/>
            <person name="Liu C."/>
            <person name="Yu Y."/>
            <person name="Liu S."/>
            <person name="Lin W."/>
            <person name="Guo K."/>
            <person name="Jin S."/>
            <person name="Xu P."/>
            <person name="Storey K.B."/>
            <person name="Huan P."/>
            <person name="Zhang T."/>
            <person name="Zhou Y."/>
            <person name="Zhang J."/>
            <person name="Lin C."/>
            <person name="Li X."/>
            <person name="Xing L."/>
            <person name="Huo D."/>
            <person name="Sun M."/>
            <person name="Wang L."/>
            <person name="Mercier A."/>
            <person name="Li F."/>
            <person name="Yang H."/>
            <person name="Xiang J."/>
        </authorList>
    </citation>
    <scope>NUCLEOTIDE SEQUENCE [LARGE SCALE GENOMIC DNA]</scope>
    <source>
        <strain evidence="2">Shaxun</strain>
        <tissue evidence="2">Muscle</tissue>
    </source>
</reference>
<organism evidence="2 3">
    <name type="scientific">Stichopus japonicus</name>
    <name type="common">Sea cucumber</name>
    <dbReference type="NCBI Taxonomy" id="307972"/>
    <lineage>
        <taxon>Eukaryota</taxon>
        <taxon>Metazoa</taxon>
        <taxon>Echinodermata</taxon>
        <taxon>Eleutherozoa</taxon>
        <taxon>Echinozoa</taxon>
        <taxon>Holothuroidea</taxon>
        <taxon>Aspidochirotacea</taxon>
        <taxon>Aspidochirotida</taxon>
        <taxon>Stichopodidae</taxon>
        <taxon>Apostichopus</taxon>
    </lineage>
</organism>
<dbReference type="Gene3D" id="3.30.70.270">
    <property type="match status" value="2"/>
</dbReference>
<comment type="caution">
    <text evidence="2">The sequence shown here is derived from an EMBL/GenBank/DDBJ whole genome shotgun (WGS) entry which is preliminary data.</text>
</comment>
<dbReference type="FunFam" id="3.30.70.270:FF:000023">
    <property type="entry name" value="Pol"/>
    <property type="match status" value="1"/>
</dbReference>
<dbReference type="PANTHER" id="PTHR37984:SF11">
    <property type="entry name" value="INTEGRASE CATALYTIC DOMAIN-CONTAINING PROTEIN"/>
    <property type="match status" value="1"/>
</dbReference>
<accession>A0A2G8L9S1</accession>
<dbReference type="PROSITE" id="PS50878">
    <property type="entry name" value="RT_POL"/>
    <property type="match status" value="1"/>
</dbReference>
<evidence type="ECO:0000313" key="2">
    <source>
        <dbReference type="EMBL" id="PIK56955.1"/>
    </source>
</evidence>
<evidence type="ECO:0000259" key="1">
    <source>
        <dbReference type="PROSITE" id="PS50878"/>
    </source>
</evidence>
<dbReference type="PANTHER" id="PTHR37984">
    <property type="entry name" value="PROTEIN CBG26694"/>
    <property type="match status" value="1"/>
</dbReference>
<dbReference type="Pfam" id="PF00078">
    <property type="entry name" value="RVT_1"/>
    <property type="match status" value="1"/>
</dbReference>
<dbReference type="OrthoDB" id="2286242at2759"/>
<dbReference type="SUPFAM" id="SSF56672">
    <property type="entry name" value="DNA/RNA polymerases"/>
    <property type="match status" value="1"/>
</dbReference>
<dbReference type="AlphaFoldDB" id="A0A2G8L9S1"/>
<dbReference type="InterPro" id="IPR043128">
    <property type="entry name" value="Rev_trsase/Diguanyl_cyclase"/>
</dbReference>
<sequence length="175" mass="19644">MFGVNAASEKFQKAVSHMLTGLPGVINISDDIIVYGQSKQEHNKNLNSVFQRLAECGACLNRDKCKIAQPEVVYFGHIFSAQGISREPAKINDIKTTEVPIDASAVRSFLGLTQYVSRFIPNYASITSPLRELTKKEVKFEWSDECNQAFEQLKRTLTNETTVTDRQLQPICGDR</sequence>
<name>A0A2G8L9S1_STIJA</name>
<keyword evidence="3" id="KW-1185">Reference proteome</keyword>
<dbReference type="InterPro" id="IPR043502">
    <property type="entry name" value="DNA/RNA_pol_sf"/>
</dbReference>
<evidence type="ECO:0000313" key="3">
    <source>
        <dbReference type="Proteomes" id="UP000230750"/>
    </source>
</evidence>
<feature type="domain" description="Reverse transcriptase" evidence="1">
    <location>
        <begin position="1"/>
        <end position="79"/>
    </location>
</feature>
<dbReference type="InterPro" id="IPR000477">
    <property type="entry name" value="RT_dom"/>
</dbReference>
<proteinExistence type="predicted"/>
<dbReference type="FunFam" id="3.30.70.270:FF:000003">
    <property type="entry name" value="Transposon Ty3-G Gag-Pol polyprotein"/>
    <property type="match status" value="1"/>
</dbReference>